<dbReference type="RefSeq" id="WP_223419001.1">
    <property type="nucleotide sequence ID" value="NZ_JAIPME010000002.1"/>
</dbReference>
<proteinExistence type="predicted"/>
<evidence type="ECO:0000313" key="2">
    <source>
        <dbReference type="Proteomes" id="UP000734271"/>
    </source>
</evidence>
<keyword evidence="2" id="KW-1185">Reference proteome</keyword>
<gene>
    <name evidence="1" type="ORF">K8P03_05135</name>
</gene>
<comment type="caution">
    <text evidence="1">The sequence shown here is derived from an EMBL/GenBank/DDBJ whole genome shotgun (WGS) entry which is preliminary data.</text>
</comment>
<reference evidence="1 2" key="1">
    <citation type="submission" date="2021-08" db="EMBL/GenBank/DDBJ databases">
        <title>FDA dAtabase for Regulatory Grade micrObial Sequences (FDA-ARGOS): Supporting development and validation of Infectious Disease Dx tests.</title>
        <authorList>
            <person name="Sproer C."/>
            <person name="Gronow S."/>
            <person name="Severitt S."/>
            <person name="Schroder I."/>
            <person name="Tallon L."/>
            <person name="Sadzewicz L."/>
            <person name="Zhao X."/>
            <person name="Boylan J."/>
            <person name="Ott S."/>
            <person name="Bowen H."/>
            <person name="Vavikolanu K."/>
            <person name="Hazen T."/>
            <person name="Aluvathingal J."/>
            <person name="Nadendla S."/>
            <person name="Lowell S."/>
            <person name="Myers T."/>
            <person name="Yan Y."/>
            <person name="Sichtig H."/>
        </authorList>
    </citation>
    <scope>NUCLEOTIDE SEQUENCE [LARGE SCALE GENOMIC DNA]</scope>
    <source>
        <strain evidence="1 2">FDAARGOS_1460</strain>
    </source>
</reference>
<organism evidence="1 2">
    <name type="scientific">Anaerococcus murdochii</name>
    <dbReference type="NCBI Taxonomy" id="411577"/>
    <lineage>
        <taxon>Bacteria</taxon>
        <taxon>Bacillati</taxon>
        <taxon>Bacillota</taxon>
        <taxon>Tissierellia</taxon>
        <taxon>Tissierellales</taxon>
        <taxon>Peptoniphilaceae</taxon>
        <taxon>Anaerococcus</taxon>
    </lineage>
</organism>
<sequence>MNYDRVCLMMKAYFEEKDEYANTLLYFDETSISQAFCHIRDIGREEFYLGKNNRYRPSKVITMRKNQYIDCEYIIFGNSLDVVENVIDFVDGKTQLYKVIRTYAPSSNILPRDRKSYKGSYAPTTDDIEIVVEVLKGTPAREVRRELIKVFQDEIRISHGERIEGKTYE</sequence>
<evidence type="ECO:0000313" key="1">
    <source>
        <dbReference type="EMBL" id="MBZ2386682.1"/>
    </source>
</evidence>
<dbReference type="EMBL" id="JAIPME010000002">
    <property type="protein sequence ID" value="MBZ2386682.1"/>
    <property type="molecule type" value="Genomic_DNA"/>
</dbReference>
<protein>
    <submittedName>
        <fullName evidence="1">Uncharacterized protein</fullName>
    </submittedName>
</protein>
<name>A0ABS7SYR7_9FIRM</name>
<accession>A0ABS7SYR7</accession>
<dbReference type="Proteomes" id="UP000734271">
    <property type="component" value="Unassembled WGS sequence"/>
</dbReference>